<accession>A0A284RHR6</accession>
<name>A0A284RHR6_ARMOS</name>
<evidence type="ECO:0000313" key="1">
    <source>
        <dbReference type="EMBL" id="SJL08295.1"/>
    </source>
</evidence>
<organism evidence="1 2">
    <name type="scientific">Armillaria ostoyae</name>
    <name type="common">Armillaria root rot fungus</name>
    <dbReference type="NCBI Taxonomy" id="47428"/>
    <lineage>
        <taxon>Eukaryota</taxon>
        <taxon>Fungi</taxon>
        <taxon>Dikarya</taxon>
        <taxon>Basidiomycota</taxon>
        <taxon>Agaricomycotina</taxon>
        <taxon>Agaricomycetes</taxon>
        <taxon>Agaricomycetidae</taxon>
        <taxon>Agaricales</taxon>
        <taxon>Marasmiineae</taxon>
        <taxon>Physalacriaceae</taxon>
        <taxon>Armillaria</taxon>
    </lineage>
</organism>
<sequence>MLLRTMMLRHNFGLYAYKWTEACSQVMEKIVVEMEEMGGQPRSSEDNWRVYLQDFYENDYAKNEYLVSERDVKYEKELMKLGYGSCWTKVAIKEMVMPEGFHTTTEV</sequence>
<protein>
    <submittedName>
        <fullName evidence="1">Uncharacterized protein</fullName>
    </submittedName>
</protein>
<proteinExistence type="predicted"/>
<gene>
    <name evidence="1" type="ORF">ARMOST_11658</name>
</gene>
<reference evidence="2" key="1">
    <citation type="journal article" date="2017" name="Nat. Ecol. Evol.">
        <title>Genome expansion and lineage-specific genetic innovations in the forest pathogenic fungi Armillaria.</title>
        <authorList>
            <person name="Sipos G."/>
            <person name="Prasanna A.N."/>
            <person name="Walter M.C."/>
            <person name="O'Connor E."/>
            <person name="Balint B."/>
            <person name="Krizsan K."/>
            <person name="Kiss B."/>
            <person name="Hess J."/>
            <person name="Varga T."/>
            <person name="Slot J."/>
            <person name="Riley R."/>
            <person name="Boka B."/>
            <person name="Rigling D."/>
            <person name="Barry K."/>
            <person name="Lee J."/>
            <person name="Mihaltcheva S."/>
            <person name="LaButti K."/>
            <person name="Lipzen A."/>
            <person name="Waldron R."/>
            <person name="Moloney N.M."/>
            <person name="Sperisen C."/>
            <person name="Kredics L."/>
            <person name="Vagvoelgyi C."/>
            <person name="Patrignani A."/>
            <person name="Fitzpatrick D."/>
            <person name="Nagy I."/>
            <person name="Doyle S."/>
            <person name="Anderson J.B."/>
            <person name="Grigoriev I.V."/>
            <person name="Gueldener U."/>
            <person name="Muensterkoetter M."/>
            <person name="Nagy L.G."/>
        </authorList>
    </citation>
    <scope>NUCLEOTIDE SEQUENCE [LARGE SCALE GENOMIC DNA]</scope>
    <source>
        <strain evidence="2">C18/9</strain>
    </source>
</reference>
<dbReference type="Proteomes" id="UP000219338">
    <property type="component" value="Unassembled WGS sequence"/>
</dbReference>
<dbReference type="EMBL" id="FUEG01000009">
    <property type="protein sequence ID" value="SJL08295.1"/>
    <property type="molecule type" value="Genomic_DNA"/>
</dbReference>
<dbReference type="AlphaFoldDB" id="A0A284RHR6"/>
<keyword evidence="2" id="KW-1185">Reference proteome</keyword>
<evidence type="ECO:0000313" key="2">
    <source>
        <dbReference type="Proteomes" id="UP000219338"/>
    </source>
</evidence>